<gene>
    <name evidence="2" type="ORF">B1A_08455</name>
</gene>
<sequence length="136" mass="15641">MRNSGKKENDLSKKSSNETENNQLISIEEAEKMIDWLSDRRRRKSFIAKSIAADTIKAVGEGRRRKLVKADVERQSRRFSCSLDLDPEERARGFGRMLLIFLVAFGSLFLSDRCFAEEPYQSEIHNSFQNLVPDAP</sequence>
<proteinExistence type="predicted"/>
<feature type="compositionally biased region" description="Basic and acidic residues" evidence="1">
    <location>
        <begin position="1"/>
        <end position="17"/>
    </location>
</feature>
<reference evidence="2" key="1">
    <citation type="submission" date="2013-08" db="EMBL/GenBank/DDBJ databases">
        <authorList>
            <person name="Mendez C."/>
            <person name="Richter M."/>
            <person name="Ferrer M."/>
            <person name="Sanchez J."/>
        </authorList>
    </citation>
    <scope>NUCLEOTIDE SEQUENCE</scope>
</reference>
<comment type="caution">
    <text evidence="2">The sequence shown here is derived from an EMBL/GenBank/DDBJ whole genome shotgun (WGS) entry which is preliminary data.</text>
</comment>
<feature type="non-terminal residue" evidence="2">
    <location>
        <position position="136"/>
    </location>
</feature>
<accession>T1AYN7</accession>
<name>T1AYN7_9ZZZZ</name>
<evidence type="ECO:0000256" key="1">
    <source>
        <dbReference type="SAM" id="MobiDB-lite"/>
    </source>
</evidence>
<evidence type="ECO:0000313" key="2">
    <source>
        <dbReference type="EMBL" id="EQD65716.1"/>
    </source>
</evidence>
<dbReference type="EMBL" id="AUZX01006042">
    <property type="protein sequence ID" value="EQD65716.1"/>
    <property type="molecule type" value="Genomic_DNA"/>
</dbReference>
<dbReference type="AlphaFoldDB" id="T1AYN7"/>
<organism evidence="2">
    <name type="scientific">mine drainage metagenome</name>
    <dbReference type="NCBI Taxonomy" id="410659"/>
    <lineage>
        <taxon>unclassified sequences</taxon>
        <taxon>metagenomes</taxon>
        <taxon>ecological metagenomes</taxon>
    </lineage>
</organism>
<protein>
    <submittedName>
        <fullName evidence="2">Uncharacterized protein</fullName>
    </submittedName>
</protein>
<reference evidence="2" key="2">
    <citation type="journal article" date="2014" name="ISME J.">
        <title>Microbial stratification in low pH oxic and suboxic macroscopic growths along an acid mine drainage.</title>
        <authorList>
            <person name="Mendez-Garcia C."/>
            <person name="Mesa V."/>
            <person name="Sprenger R.R."/>
            <person name="Richter M."/>
            <person name="Diez M.S."/>
            <person name="Solano J."/>
            <person name="Bargiela R."/>
            <person name="Golyshina O.V."/>
            <person name="Manteca A."/>
            <person name="Ramos J.L."/>
            <person name="Gallego J.R."/>
            <person name="Llorente I."/>
            <person name="Martins Dos Santos V.A."/>
            <person name="Jensen O.N."/>
            <person name="Pelaez A.I."/>
            <person name="Sanchez J."/>
            <person name="Ferrer M."/>
        </authorList>
    </citation>
    <scope>NUCLEOTIDE SEQUENCE</scope>
</reference>
<feature type="region of interest" description="Disordered" evidence="1">
    <location>
        <begin position="1"/>
        <end position="24"/>
    </location>
</feature>